<evidence type="ECO:0000313" key="1">
    <source>
        <dbReference type="EMBL" id="QDO83224.1"/>
    </source>
</evidence>
<name>A0ABX5WW14_9GAMM</name>
<accession>A0ABX5WW14</accession>
<dbReference type="EMBL" id="CP041614">
    <property type="protein sequence ID" value="QDO83224.1"/>
    <property type="molecule type" value="Genomic_DNA"/>
</dbReference>
<dbReference type="RefSeq" id="WP_144045603.1">
    <property type="nucleotide sequence ID" value="NZ_CP041614.1"/>
</dbReference>
<protein>
    <submittedName>
        <fullName evidence="1">Uncharacterized protein</fullName>
    </submittedName>
</protein>
<gene>
    <name evidence="1" type="ORF">FM037_08270</name>
</gene>
<keyword evidence="2" id="KW-1185">Reference proteome</keyword>
<dbReference type="Proteomes" id="UP000315947">
    <property type="component" value="Chromosome"/>
</dbReference>
<proteinExistence type="predicted"/>
<sequence>MSFTNDLSSLPGFYVKAEVNTQYKMSCKEEKCFYSKTSVTSNIKEVYKSTLLSSGDKVIFTMKWGGKDGVIIDTREVTVSDYNFDSDYDGVIDSMDTEPELNSSIETFEQIGAQAWLDSLDKEDLLKTKGNFAKTTDYNSFIIYDIDNSGNLIFNTVYPCPPNFAFFGDIKACLPLDKVLPNNDIFHGEVLKKEDAQKNYIESLTPESIALISSVSGIDYDYDHDGVIDNIDSEPQLHSSIETMEAIGGQAWLDSLDKEDLLNSSFARTTDYNSYIIYDIDNSGNLIFNQVNQCPPNFAFFGDIKACLPLKAIADYEFYQKEDALRDYVDSLTPESIALINSVTH</sequence>
<evidence type="ECO:0000313" key="2">
    <source>
        <dbReference type="Proteomes" id="UP000315947"/>
    </source>
</evidence>
<reference evidence="1 2" key="1">
    <citation type="submission" date="2019-07" db="EMBL/GenBank/DDBJ databases">
        <title>Shewanella sp. YLB-06 whole genomic sequence.</title>
        <authorList>
            <person name="Yu L."/>
        </authorList>
    </citation>
    <scope>NUCLEOTIDE SEQUENCE [LARGE SCALE GENOMIC DNA]</scope>
    <source>
        <strain evidence="1 2">YLB-06</strain>
    </source>
</reference>
<organism evidence="1 2">
    <name type="scientific">Shewanella psychropiezotolerans</name>
    <dbReference type="NCBI Taxonomy" id="2593655"/>
    <lineage>
        <taxon>Bacteria</taxon>
        <taxon>Pseudomonadati</taxon>
        <taxon>Pseudomonadota</taxon>
        <taxon>Gammaproteobacteria</taxon>
        <taxon>Alteromonadales</taxon>
        <taxon>Shewanellaceae</taxon>
        <taxon>Shewanella</taxon>
    </lineage>
</organism>